<organism evidence="1 2">
    <name type="scientific">Elysia crispata</name>
    <name type="common">lettuce slug</name>
    <dbReference type="NCBI Taxonomy" id="231223"/>
    <lineage>
        <taxon>Eukaryota</taxon>
        <taxon>Metazoa</taxon>
        <taxon>Spiralia</taxon>
        <taxon>Lophotrochozoa</taxon>
        <taxon>Mollusca</taxon>
        <taxon>Gastropoda</taxon>
        <taxon>Heterobranchia</taxon>
        <taxon>Euthyneura</taxon>
        <taxon>Panpulmonata</taxon>
        <taxon>Sacoglossa</taxon>
        <taxon>Placobranchoidea</taxon>
        <taxon>Plakobranchidae</taxon>
        <taxon>Elysia</taxon>
    </lineage>
</organism>
<dbReference type="AlphaFoldDB" id="A0AAE1DXN8"/>
<comment type="caution">
    <text evidence="1">The sequence shown here is derived from an EMBL/GenBank/DDBJ whole genome shotgun (WGS) entry which is preliminary data.</text>
</comment>
<gene>
    <name evidence="1" type="ORF">RRG08_061360</name>
</gene>
<sequence>MRMSATEQTGAFTERVLVDWPAPSAAFSSIVYKGQRLRVQHVAQVCQTTGGAVCAQYADKSSKHSCVDGDDHREHCIRAAVYSGNINMSSGTVGYSARTFLSTEILEIGEKSVGEWSR</sequence>
<name>A0AAE1DXN8_9GAST</name>
<reference evidence="1" key="1">
    <citation type="journal article" date="2023" name="G3 (Bethesda)">
        <title>A reference genome for the long-term kleptoplast-retaining sea slug Elysia crispata morphotype clarki.</title>
        <authorList>
            <person name="Eastman K.E."/>
            <person name="Pendleton A.L."/>
            <person name="Shaikh M.A."/>
            <person name="Suttiyut T."/>
            <person name="Ogas R."/>
            <person name="Tomko P."/>
            <person name="Gavelis G."/>
            <person name="Widhalm J.R."/>
            <person name="Wisecaver J.H."/>
        </authorList>
    </citation>
    <scope>NUCLEOTIDE SEQUENCE</scope>
    <source>
        <strain evidence="1">ECLA1</strain>
    </source>
</reference>
<keyword evidence="2" id="KW-1185">Reference proteome</keyword>
<protein>
    <submittedName>
        <fullName evidence="1">Uncharacterized protein</fullName>
    </submittedName>
</protein>
<evidence type="ECO:0000313" key="1">
    <source>
        <dbReference type="EMBL" id="KAK3786809.1"/>
    </source>
</evidence>
<dbReference type="EMBL" id="JAWDGP010001944">
    <property type="protein sequence ID" value="KAK3786809.1"/>
    <property type="molecule type" value="Genomic_DNA"/>
</dbReference>
<evidence type="ECO:0000313" key="2">
    <source>
        <dbReference type="Proteomes" id="UP001283361"/>
    </source>
</evidence>
<dbReference type="Proteomes" id="UP001283361">
    <property type="component" value="Unassembled WGS sequence"/>
</dbReference>
<accession>A0AAE1DXN8</accession>
<proteinExistence type="predicted"/>